<dbReference type="EMBL" id="CP063373">
    <property type="protein sequence ID" value="QOV33411.1"/>
    <property type="molecule type" value="Genomic_DNA"/>
</dbReference>
<dbReference type="RefSeq" id="WP_194038289.1">
    <property type="nucleotide sequence ID" value="NZ_CP063373.1"/>
</dbReference>
<gene>
    <name evidence="2" type="ORF">IM697_24695</name>
</gene>
<evidence type="ECO:0000256" key="1">
    <source>
        <dbReference type="SAM" id="MobiDB-lite"/>
    </source>
</evidence>
<reference evidence="2 3" key="1">
    <citation type="submission" date="2020-10" db="EMBL/GenBank/DDBJ databases">
        <title>Streptomyces ferrugineus complate genome analysis.</title>
        <authorList>
            <person name="Anwar N."/>
        </authorList>
    </citation>
    <scope>NUCLEOTIDE SEQUENCE [LARGE SCALE GENOMIC DNA]</scope>
    <source>
        <strain evidence="2 3">CCTCC AA2014009</strain>
    </source>
</reference>
<protein>
    <submittedName>
        <fullName evidence="2">Uncharacterized protein</fullName>
    </submittedName>
</protein>
<keyword evidence="3" id="KW-1185">Reference proteome</keyword>
<evidence type="ECO:0000313" key="3">
    <source>
        <dbReference type="Proteomes" id="UP000594205"/>
    </source>
</evidence>
<sequence>MRRGDRREQQPDAGHDRERYGDCDRPRALRIAVEGGFTAPGRPTPLRFARARAPTPVFGAPDGVGRIGGLLVDRVDTSCQDRIVVGQNSLDESEHVCVVR</sequence>
<dbReference type="Proteomes" id="UP000594205">
    <property type="component" value="Chromosome"/>
</dbReference>
<dbReference type="AlphaFoldDB" id="A0A7M2SE13"/>
<organism evidence="2 3">
    <name type="scientific">Streptomyces ferrugineus</name>
    <dbReference type="NCBI Taxonomy" id="1413221"/>
    <lineage>
        <taxon>Bacteria</taxon>
        <taxon>Bacillati</taxon>
        <taxon>Actinomycetota</taxon>
        <taxon>Actinomycetes</taxon>
        <taxon>Kitasatosporales</taxon>
        <taxon>Streptomycetaceae</taxon>
        <taxon>Streptomyces</taxon>
    </lineage>
</organism>
<dbReference type="KEGG" id="sfeu:IM697_24695"/>
<name>A0A7M2SE13_9ACTN</name>
<proteinExistence type="predicted"/>
<feature type="region of interest" description="Disordered" evidence="1">
    <location>
        <begin position="1"/>
        <end position="23"/>
    </location>
</feature>
<accession>A0A7M2SE13</accession>
<evidence type="ECO:0000313" key="2">
    <source>
        <dbReference type="EMBL" id="QOV33411.1"/>
    </source>
</evidence>